<accession>A0A6L2PW92</accession>
<reference evidence="4" key="1">
    <citation type="submission" date="2020-01" db="EMBL/GenBank/DDBJ databases">
        <title>Draft genome sequence of the Termite Coptotermes fromosanus.</title>
        <authorList>
            <person name="Itakura S."/>
            <person name="Yosikawa Y."/>
            <person name="Umezawa K."/>
        </authorList>
    </citation>
    <scope>NUCLEOTIDE SEQUENCE [LARGE SCALE GENOMIC DNA]</scope>
</reference>
<dbReference type="FunCoup" id="A0A6L2PW92">
    <property type="interactions" value="6"/>
</dbReference>
<evidence type="ECO:0000256" key="1">
    <source>
        <dbReference type="SAM" id="Coils"/>
    </source>
</evidence>
<dbReference type="EMBL" id="BLKM01011911">
    <property type="protein sequence ID" value="GFG34888.1"/>
    <property type="molecule type" value="Genomic_DNA"/>
</dbReference>
<keyword evidence="1" id="KW-0175">Coiled coil</keyword>
<feature type="compositionally biased region" description="Polar residues" evidence="2">
    <location>
        <begin position="347"/>
        <end position="363"/>
    </location>
</feature>
<proteinExistence type="predicted"/>
<feature type="region of interest" description="Disordered" evidence="2">
    <location>
        <begin position="257"/>
        <end position="288"/>
    </location>
</feature>
<feature type="compositionally biased region" description="Basic and acidic residues" evidence="2">
    <location>
        <begin position="327"/>
        <end position="346"/>
    </location>
</feature>
<feature type="compositionally biased region" description="Polar residues" evidence="2">
    <location>
        <begin position="257"/>
        <end position="276"/>
    </location>
</feature>
<name>A0A6L2PW92_COPFO</name>
<dbReference type="AlphaFoldDB" id="A0A6L2PW92"/>
<protein>
    <submittedName>
        <fullName evidence="3">Uncharacterized protein</fullName>
    </submittedName>
</protein>
<organism evidence="3 4">
    <name type="scientific">Coptotermes formosanus</name>
    <name type="common">Formosan subterranean termite</name>
    <dbReference type="NCBI Taxonomy" id="36987"/>
    <lineage>
        <taxon>Eukaryota</taxon>
        <taxon>Metazoa</taxon>
        <taxon>Ecdysozoa</taxon>
        <taxon>Arthropoda</taxon>
        <taxon>Hexapoda</taxon>
        <taxon>Insecta</taxon>
        <taxon>Pterygota</taxon>
        <taxon>Neoptera</taxon>
        <taxon>Polyneoptera</taxon>
        <taxon>Dictyoptera</taxon>
        <taxon>Blattodea</taxon>
        <taxon>Blattoidea</taxon>
        <taxon>Termitoidae</taxon>
        <taxon>Rhinotermitidae</taxon>
        <taxon>Coptotermes</taxon>
    </lineage>
</organism>
<feature type="coiled-coil region" evidence="1">
    <location>
        <begin position="87"/>
        <end position="188"/>
    </location>
</feature>
<gene>
    <name evidence="3" type="ORF">Cfor_00103</name>
</gene>
<feature type="region of interest" description="Disordered" evidence="2">
    <location>
        <begin position="327"/>
        <end position="363"/>
    </location>
</feature>
<evidence type="ECO:0000313" key="4">
    <source>
        <dbReference type="Proteomes" id="UP000502823"/>
    </source>
</evidence>
<evidence type="ECO:0000313" key="3">
    <source>
        <dbReference type="EMBL" id="GFG34888.1"/>
    </source>
</evidence>
<dbReference type="InParanoid" id="A0A6L2PW92"/>
<sequence>MNAIHCLRNRRDIKVEQEQEVVAVFFGKDYTAERDKSVFVLRHRLGRNAASCLRRLQTGRSLSTKENDHLDCLQALEIYLQSSSNVVVKQQQEINELQTLCRTLKRDLERSLAAQKTLLQQQQETEAESLELQEFLQAEKLTLGDALRDAEAEISRQRQQVSEKECGLERQQEELKHLVRISEQRRQENLALQAQLCRLEQRSRELLLQQGAAVSGAAVALSGLSSRLDGLIEQLVVSYNISEKDLEDVIFHNEAYSKSNSSVEASPEKTSVNRPSEQPCFDAQHTPSPKRGASFVSAVISAILNAAAGSAGKRAALKNEETAQEVQEAHGEVAEDEKDLNKRVEQNSEGTCSNPHSSPESVANTSLVNSESLQNLSQAILNRQQFELAQDDGSCCRDNLIAVDYDRSSMDLLPALEDCSPAVTLVDQIIDVDNLVTKLLKVLRIIHLDNDTYMDELQDERMQLAEQVRQEQESRREIQEKVKNWETAGARLHGQVRDMHLQLQRRIQELKNTRDELQQYRDQTEKLTRELHNLSSICKQTEERLRSHEEEAASVLQQWQESGQLPTPEILARVITAHDEVPVLKEKLAEKEQQLHEMGQKYSSNKQVLTESWHQAAAEVRRQYEAIDSALEVRLIIQLLEGRGVSWSRSDLQHHVKGTHVFKVFVYTSSVYEFPTSVTGAALVKQTASHMGLGKPHNLKEGLLEKFLLTQHACKETTG</sequence>
<dbReference type="Proteomes" id="UP000502823">
    <property type="component" value="Unassembled WGS sequence"/>
</dbReference>
<feature type="coiled-coil region" evidence="1">
    <location>
        <begin position="454"/>
        <end position="601"/>
    </location>
</feature>
<dbReference type="OrthoDB" id="7475679at2759"/>
<evidence type="ECO:0000256" key="2">
    <source>
        <dbReference type="SAM" id="MobiDB-lite"/>
    </source>
</evidence>
<comment type="caution">
    <text evidence="3">The sequence shown here is derived from an EMBL/GenBank/DDBJ whole genome shotgun (WGS) entry which is preliminary data.</text>
</comment>
<keyword evidence="4" id="KW-1185">Reference proteome</keyword>